<reference evidence="2 3" key="1">
    <citation type="submission" date="2014-04" db="EMBL/GenBank/DDBJ databases">
        <authorList>
            <consortium name="DOE Joint Genome Institute"/>
            <person name="Kuo A."/>
            <person name="Kohler A."/>
            <person name="Nagy L.G."/>
            <person name="Floudas D."/>
            <person name="Copeland A."/>
            <person name="Barry K.W."/>
            <person name="Cichocki N."/>
            <person name="Veneault-Fourrey C."/>
            <person name="LaButti K."/>
            <person name="Lindquist E.A."/>
            <person name="Lipzen A."/>
            <person name="Lundell T."/>
            <person name="Morin E."/>
            <person name="Murat C."/>
            <person name="Sun H."/>
            <person name="Tunlid A."/>
            <person name="Henrissat B."/>
            <person name="Grigoriev I.V."/>
            <person name="Hibbett D.S."/>
            <person name="Martin F."/>
            <person name="Nordberg H.P."/>
            <person name="Cantor M.N."/>
            <person name="Hua S.X."/>
        </authorList>
    </citation>
    <scope>NUCLEOTIDE SEQUENCE [LARGE SCALE GENOMIC DNA]</scope>
    <source>
        <strain evidence="2 3">Foug A</strain>
    </source>
</reference>
<accession>A0A0C3B086</accession>
<keyword evidence="1" id="KW-1133">Transmembrane helix</keyword>
<keyword evidence="1" id="KW-0472">Membrane</keyword>
<organism evidence="2 3">
    <name type="scientific">Scleroderma citrinum Foug A</name>
    <dbReference type="NCBI Taxonomy" id="1036808"/>
    <lineage>
        <taxon>Eukaryota</taxon>
        <taxon>Fungi</taxon>
        <taxon>Dikarya</taxon>
        <taxon>Basidiomycota</taxon>
        <taxon>Agaricomycotina</taxon>
        <taxon>Agaricomycetes</taxon>
        <taxon>Agaricomycetidae</taxon>
        <taxon>Boletales</taxon>
        <taxon>Sclerodermatineae</taxon>
        <taxon>Sclerodermataceae</taxon>
        <taxon>Scleroderma</taxon>
    </lineage>
</organism>
<evidence type="ECO:0000313" key="2">
    <source>
        <dbReference type="EMBL" id="KIM70657.1"/>
    </source>
</evidence>
<protein>
    <submittedName>
        <fullName evidence="2">Uncharacterized protein</fullName>
    </submittedName>
</protein>
<keyword evidence="3" id="KW-1185">Reference proteome</keyword>
<reference evidence="3" key="2">
    <citation type="submission" date="2015-01" db="EMBL/GenBank/DDBJ databases">
        <title>Evolutionary Origins and Diversification of the Mycorrhizal Mutualists.</title>
        <authorList>
            <consortium name="DOE Joint Genome Institute"/>
            <consortium name="Mycorrhizal Genomics Consortium"/>
            <person name="Kohler A."/>
            <person name="Kuo A."/>
            <person name="Nagy L.G."/>
            <person name="Floudas D."/>
            <person name="Copeland A."/>
            <person name="Barry K.W."/>
            <person name="Cichocki N."/>
            <person name="Veneault-Fourrey C."/>
            <person name="LaButti K."/>
            <person name="Lindquist E.A."/>
            <person name="Lipzen A."/>
            <person name="Lundell T."/>
            <person name="Morin E."/>
            <person name="Murat C."/>
            <person name="Riley R."/>
            <person name="Ohm R."/>
            <person name="Sun H."/>
            <person name="Tunlid A."/>
            <person name="Henrissat B."/>
            <person name="Grigoriev I.V."/>
            <person name="Hibbett D.S."/>
            <person name="Martin F."/>
        </authorList>
    </citation>
    <scope>NUCLEOTIDE SEQUENCE [LARGE SCALE GENOMIC DNA]</scope>
    <source>
        <strain evidence="3">Foug A</strain>
    </source>
</reference>
<dbReference type="AlphaFoldDB" id="A0A0C3B086"/>
<keyword evidence="1" id="KW-0812">Transmembrane</keyword>
<dbReference type="Proteomes" id="UP000053989">
    <property type="component" value="Unassembled WGS sequence"/>
</dbReference>
<evidence type="ECO:0000313" key="3">
    <source>
        <dbReference type="Proteomes" id="UP000053989"/>
    </source>
</evidence>
<proteinExistence type="predicted"/>
<feature type="transmembrane region" description="Helical" evidence="1">
    <location>
        <begin position="57"/>
        <end position="77"/>
    </location>
</feature>
<dbReference type="InParanoid" id="A0A0C3B086"/>
<dbReference type="EMBL" id="KN822004">
    <property type="protein sequence ID" value="KIM70657.1"/>
    <property type="molecule type" value="Genomic_DNA"/>
</dbReference>
<sequence length="84" mass="9367">MMSKSLLCLEPPRPSLLLQALTSIRFFICHLLDSVIKKLGASEDEKSKSRPSRGGGLFLPFTLLPPFSSFPLFPFVLTLDQMGR</sequence>
<dbReference type="HOGENOM" id="CLU_2528762_0_0_1"/>
<evidence type="ECO:0000256" key="1">
    <source>
        <dbReference type="SAM" id="Phobius"/>
    </source>
</evidence>
<gene>
    <name evidence="2" type="ORF">SCLCIDRAFT_1206795</name>
</gene>
<name>A0A0C3B086_9AGAM</name>